<comment type="caution">
    <text evidence="6">The sequence shown here is derived from an EMBL/GenBank/DDBJ whole genome shotgun (WGS) entry which is preliminary data.</text>
</comment>
<dbReference type="EMBL" id="CAMKVN010017819">
    <property type="protein sequence ID" value="CAI2198087.1"/>
    <property type="molecule type" value="Genomic_DNA"/>
</dbReference>
<dbReference type="AlphaFoldDB" id="A0A9W4T949"/>
<dbReference type="Pfam" id="PF00420">
    <property type="entry name" value="Oxidored_q2"/>
    <property type="match status" value="1"/>
</dbReference>
<keyword evidence="3 5" id="KW-1133">Transmembrane helix</keyword>
<feature type="non-terminal residue" evidence="6">
    <location>
        <position position="282"/>
    </location>
</feature>
<evidence type="ECO:0000256" key="2">
    <source>
        <dbReference type="ARBA" id="ARBA00022692"/>
    </source>
</evidence>
<name>A0A9W4T949_9GLOM</name>
<comment type="subcellular location">
    <subcellularLocation>
        <location evidence="1">Membrane</location>
        <topology evidence="1">Multi-pass membrane protein</topology>
    </subcellularLocation>
</comment>
<proteinExistence type="predicted"/>
<feature type="transmembrane region" description="Helical" evidence="5">
    <location>
        <begin position="30"/>
        <end position="51"/>
    </location>
</feature>
<gene>
    <name evidence="6" type="ORF">FWILDA_LOCUS18398</name>
</gene>
<dbReference type="GO" id="GO:0016020">
    <property type="term" value="C:membrane"/>
    <property type="evidence" value="ECO:0007669"/>
    <property type="project" value="UniProtKB-SubCell"/>
</dbReference>
<feature type="transmembrane region" description="Helical" evidence="5">
    <location>
        <begin position="63"/>
        <end position="84"/>
    </location>
</feature>
<feature type="non-terminal residue" evidence="6">
    <location>
        <position position="1"/>
    </location>
</feature>
<evidence type="ECO:0000256" key="3">
    <source>
        <dbReference type="ARBA" id="ARBA00022989"/>
    </source>
</evidence>
<evidence type="ECO:0000256" key="5">
    <source>
        <dbReference type="SAM" id="Phobius"/>
    </source>
</evidence>
<reference evidence="6" key="1">
    <citation type="submission" date="2022-08" db="EMBL/GenBank/DDBJ databases">
        <authorList>
            <person name="Kallberg Y."/>
            <person name="Tangrot J."/>
            <person name="Rosling A."/>
        </authorList>
    </citation>
    <scope>NUCLEOTIDE SEQUENCE</scope>
    <source>
        <strain evidence="6">Wild A</strain>
    </source>
</reference>
<dbReference type="OrthoDB" id="10050457at2759"/>
<keyword evidence="2 5" id="KW-0812">Transmembrane</keyword>
<dbReference type="Proteomes" id="UP001153678">
    <property type="component" value="Unassembled WGS sequence"/>
</dbReference>
<organism evidence="6 7">
    <name type="scientific">Funneliformis geosporum</name>
    <dbReference type="NCBI Taxonomy" id="1117311"/>
    <lineage>
        <taxon>Eukaryota</taxon>
        <taxon>Fungi</taxon>
        <taxon>Fungi incertae sedis</taxon>
        <taxon>Mucoromycota</taxon>
        <taxon>Glomeromycotina</taxon>
        <taxon>Glomeromycetes</taxon>
        <taxon>Glomerales</taxon>
        <taxon>Glomeraceae</taxon>
        <taxon>Funneliformis</taxon>
    </lineage>
</organism>
<keyword evidence="7" id="KW-1185">Reference proteome</keyword>
<evidence type="ECO:0000256" key="1">
    <source>
        <dbReference type="ARBA" id="ARBA00004141"/>
    </source>
</evidence>
<evidence type="ECO:0000313" key="6">
    <source>
        <dbReference type="EMBL" id="CAI2198087.1"/>
    </source>
</evidence>
<feature type="transmembrane region" description="Helical" evidence="5">
    <location>
        <begin position="171"/>
        <end position="194"/>
    </location>
</feature>
<evidence type="ECO:0000256" key="4">
    <source>
        <dbReference type="ARBA" id="ARBA00023136"/>
    </source>
</evidence>
<evidence type="ECO:0000313" key="7">
    <source>
        <dbReference type="Proteomes" id="UP001153678"/>
    </source>
</evidence>
<dbReference type="Gene3D" id="1.10.287.3510">
    <property type="match status" value="1"/>
</dbReference>
<sequence>DTAFRGGDLCYLPSYRAKPHPRCAFPDSCLHYRAIAILFLFVIMMLDIKLAELSSSGEEASKVYPVAFLIGTPFLWTLTGSPLFRGDTLYSWFDLTTLGIAHISDPSALQWTNLFAAFSNINSLGAQLYYALTKLAEVRSKTHSNVLFSDIVPDRYDGFHSKPQKSGSHGFGIYVIAVAAAESAIGLAIIVAFYRLRGSIAISNPKRGIICSSCYRGHLQNTWDDGLVLAWLLLLFLGPYGAMVGATVASMGTSYVMEENSVNVTKYQAEVVSEKLSIAIGT</sequence>
<protein>
    <submittedName>
        <fullName evidence="6">10788_t:CDS:1</fullName>
    </submittedName>
</protein>
<accession>A0A9W4T949</accession>
<keyword evidence="4 5" id="KW-0472">Membrane</keyword>
<feature type="transmembrane region" description="Helical" evidence="5">
    <location>
        <begin position="228"/>
        <end position="249"/>
    </location>
</feature>
<dbReference type="InterPro" id="IPR039428">
    <property type="entry name" value="NUOK/Mnh_C1-like"/>
</dbReference>